<protein>
    <submittedName>
        <fullName evidence="1">S-adenosyl-L-methionine-dependent methyltransferase</fullName>
    </submittedName>
</protein>
<keyword evidence="2" id="KW-1185">Reference proteome</keyword>
<keyword evidence="1" id="KW-0489">Methyltransferase</keyword>
<gene>
    <name evidence="1" type="ORF">EX30DRAFT_344846</name>
</gene>
<dbReference type="CDD" id="cd02440">
    <property type="entry name" value="AdoMet_MTases"/>
    <property type="match status" value="1"/>
</dbReference>
<dbReference type="GO" id="GO:0032259">
    <property type="term" value="P:methylation"/>
    <property type="evidence" value="ECO:0007669"/>
    <property type="project" value="UniProtKB-KW"/>
</dbReference>
<name>A0A4S2MHZ0_9PEZI</name>
<evidence type="ECO:0000313" key="1">
    <source>
        <dbReference type="EMBL" id="TGZ76496.1"/>
    </source>
</evidence>
<dbReference type="InterPro" id="IPR029063">
    <property type="entry name" value="SAM-dependent_MTases_sf"/>
</dbReference>
<dbReference type="EMBL" id="ML220176">
    <property type="protein sequence ID" value="TGZ76496.1"/>
    <property type="molecule type" value="Genomic_DNA"/>
</dbReference>
<dbReference type="OrthoDB" id="184880at2759"/>
<dbReference type="InParanoid" id="A0A4S2MHZ0"/>
<proteinExistence type="predicted"/>
<dbReference type="SUPFAM" id="SSF53335">
    <property type="entry name" value="S-adenosyl-L-methionine-dependent methyltransferases"/>
    <property type="match status" value="1"/>
</dbReference>
<keyword evidence="1" id="KW-0808">Transferase</keyword>
<sequence>MVLGSSPPPEGGGSARLDPIVVDQEMDAAGAGDYHLQGTFSVTSSVFAYRVENGRTYHRYRDGSYYLPNDEPERERLDIIHHLYLLLLDGKLFLAPITYPKRVLDLGCGTGIWGIAMADRYEHAEITGVDLSPIQPPEVPPNFFAQVDDVESDWTFRDNYFDFIFSRHLAQSIRDWQRYLMQMFRHCTPGGYIELSEHALDLHSDDGSYHDGLALWRYMMLLCEAERKAGLDPGICQQLGGLVRRAGFVDVRVTVRKLPWAPWPKEPKLKELGQWSLLSLSTRALDAYAMALFTRHFGMPAEEVKELCDAAEREVWNKKVHVYQLHYVVTARKPVASP</sequence>
<organism evidence="1 2">
    <name type="scientific">Ascodesmis nigricans</name>
    <dbReference type="NCBI Taxonomy" id="341454"/>
    <lineage>
        <taxon>Eukaryota</taxon>
        <taxon>Fungi</taxon>
        <taxon>Dikarya</taxon>
        <taxon>Ascomycota</taxon>
        <taxon>Pezizomycotina</taxon>
        <taxon>Pezizomycetes</taxon>
        <taxon>Pezizales</taxon>
        <taxon>Ascodesmidaceae</taxon>
        <taxon>Ascodesmis</taxon>
    </lineage>
</organism>
<dbReference type="PANTHER" id="PTHR43591:SF24">
    <property type="entry name" value="2-METHOXY-6-POLYPRENYL-1,4-BENZOQUINOL METHYLASE, MITOCHONDRIAL"/>
    <property type="match status" value="1"/>
</dbReference>
<dbReference type="GO" id="GO:0008168">
    <property type="term" value="F:methyltransferase activity"/>
    <property type="evidence" value="ECO:0007669"/>
    <property type="project" value="UniProtKB-KW"/>
</dbReference>
<dbReference type="AlphaFoldDB" id="A0A4S2MHZ0"/>
<dbReference type="Pfam" id="PF13489">
    <property type="entry name" value="Methyltransf_23"/>
    <property type="match status" value="1"/>
</dbReference>
<dbReference type="Gene3D" id="3.40.50.150">
    <property type="entry name" value="Vaccinia Virus protein VP39"/>
    <property type="match status" value="1"/>
</dbReference>
<dbReference type="Proteomes" id="UP000298138">
    <property type="component" value="Unassembled WGS sequence"/>
</dbReference>
<dbReference type="STRING" id="341454.A0A4S2MHZ0"/>
<dbReference type="PANTHER" id="PTHR43591">
    <property type="entry name" value="METHYLTRANSFERASE"/>
    <property type="match status" value="1"/>
</dbReference>
<evidence type="ECO:0000313" key="2">
    <source>
        <dbReference type="Proteomes" id="UP000298138"/>
    </source>
</evidence>
<reference evidence="1 2" key="1">
    <citation type="submission" date="2019-04" db="EMBL/GenBank/DDBJ databases">
        <title>Comparative genomics and transcriptomics to analyze fruiting body development in filamentous ascomycetes.</title>
        <authorList>
            <consortium name="DOE Joint Genome Institute"/>
            <person name="Lutkenhaus R."/>
            <person name="Traeger S."/>
            <person name="Breuer J."/>
            <person name="Kuo A."/>
            <person name="Lipzen A."/>
            <person name="Pangilinan J."/>
            <person name="Dilworth D."/>
            <person name="Sandor L."/>
            <person name="Poggeler S."/>
            <person name="Barry K."/>
            <person name="Grigoriev I.V."/>
            <person name="Nowrousian M."/>
        </authorList>
    </citation>
    <scope>NUCLEOTIDE SEQUENCE [LARGE SCALE GENOMIC DNA]</scope>
    <source>
        <strain evidence="1 2">CBS 389.68</strain>
    </source>
</reference>
<accession>A0A4S2MHZ0</accession>